<sequence length="100" mass="11490">MTRNADSSPRVPLSLYSPGKVNILRHGEDTKGFIASSKQMSSKGTAQSIESKKRRISQQQLADEELMRRRRAAMKRQVSSFVRRSDDACVEQRSKQKMRY</sequence>
<evidence type="ECO:0000313" key="4">
    <source>
        <dbReference type="Proteomes" id="UP000011087"/>
    </source>
</evidence>
<proteinExistence type="predicted"/>
<evidence type="ECO:0000313" key="3">
    <source>
        <dbReference type="EnsemblProtists" id="EKX47272"/>
    </source>
</evidence>
<dbReference type="KEGG" id="gtt:GUITHDRAFT_106722"/>
<reference evidence="4" key="2">
    <citation type="submission" date="2012-11" db="EMBL/GenBank/DDBJ databases">
        <authorList>
            <person name="Kuo A."/>
            <person name="Curtis B.A."/>
            <person name="Tanifuji G."/>
            <person name="Burki F."/>
            <person name="Gruber A."/>
            <person name="Irimia M."/>
            <person name="Maruyama S."/>
            <person name="Arias M.C."/>
            <person name="Ball S.G."/>
            <person name="Gile G.H."/>
            <person name="Hirakawa Y."/>
            <person name="Hopkins J.F."/>
            <person name="Rensing S.A."/>
            <person name="Schmutz J."/>
            <person name="Symeonidi A."/>
            <person name="Elias M."/>
            <person name="Eveleigh R.J."/>
            <person name="Herman E.K."/>
            <person name="Klute M.J."/>
            <person name="Nakayama T."/>
            <person name="Obornik M."/>
            <person name="Reyes-Prieto A."/>
            <person name="Armbrust E.V."/>
            <person name="Aves S.J."/>
            <person name="Beiko R.G."/>
            <person name="Coutinho P."/>
            <person name="Dacks J.B."/>
            <person name="Durnford D.G."/>
            <person name="Fast N.M."/>
            <person name="Green B.R."/>
            <person name="Grisdale C."/>
            <person name="Hempe F."/>
            <person name="Henrissat B."/>
            <person name="Hoppner M.P."/>
            <person name="Ishida K.-I."/>
            <person name="Kim E."/>
            <person name="Koreny L."/>
            <person name="Kroth P.G."/>
            <person name="Liu Y."/>
            <person name="Malik S.-B."/>
            <person name="Maier U.G."/>
            <person name="McRose D."/>
            <person name="Mock T."/>
            <person name="Neilson J.A."/>
            <person name="Onodera N.T."/>
            <person name="Poole A.M."/>
            <person name="Pritham E.J."/>
            <person name="Richards T.A."/>
            <person name="Rocap G."/>
            <person name="Roy S.W."/>
            <person name="Sarai C."/>
            <person name="Schaack S."/>
            <person name="Shirato S."/>
            <person name="Slamovits C.H."/>
            <person name="Spencer D.F."/>
            <person name="Suzuki S."/>
            <person name="Worden A.Z."/>
            <person name="Zauner S."/>
            <person name="Barry K."/>
            <person name="Bell C."/>
            <person name="Bharti A.K."/>
            <person name="Crow J.A."/>
            <person name="Grimwood J."/>
            <person name="Kramer R."/>
            <person name="Lindquist E."/>
            <person name="Lucas S."/>
            <person name="Salamov A."/>
            <person name="McFadden G.I."/>
            <person name="Lane C.E."/>
            <person name="Keeling P.J."/>
            <person name="Gray M.W."/>
            <person name="Grigoriev I.V."/>
            <person name="Archibald J.M."/>
        </authorList>
    </citation>
    <scope>NUCLEOTIDE SEQUENCE</scope>
    <source>
        <strain evidence="4">CCMP2712</strain>
    </source>
</reference>
<reference evidence="2 4" key="1">
    <citation type="journal article" date="2012" name="Nature">
        <title>Algal genomes reveal evolutionary mosaicism and the fate of nucleomorphs.</title>
        <authorList>
            <consortium name="DOE Joint Genome Institute"/>
            <person name="Curtis B.A."/>
            <person name="Tanifuji G."/>
            <person name="Burki F."/>
            <person name="Gruber A."/>
            <person name="Irimia M."/>
            <person name="Maruyama S."/>
            <person name="Arias M.C."/>
            <person name="Ball S.G."/>
            <person name="Gile G.H."/>
            <person name="Hirakawa Y."/>
            <person name="Hopkins J.F."/>
            <person name="Kuo A."/>
            <person name="Rensing S.A."/>
            <person name="Schmutz J."/>
            <person name="Symeonidi A."/>
            <person name="Elias M."/>
            <person name="Eveleigh R.J."/>
            <person name="Herman E.K."/>
            <person name="Klute M.J."/>
            <person name="Nakayama T."/>
            <person name="Obornik M."/>
            <person name="Reyes-Prieto A."/>
            <person name="Armbrust E.V."/>
            <person name="Aves S.J."/>
            <person name="Beiko R.G."/>
            <person name="Coutinho P."/>
            <person name="Dacks J.B."/>
            <person name="Durnford D.G."/>
            <person name="Fast N.M."/>
            <person name="Green B.R."/>
            <person name="Grisdale C.J."/>
            <person name="Hempel F."/>
            <person name="Henrissat B."/>
            <person name="Hoppner M.P."/>
            <person name="Ishida K."/>
            <person name="Kim E."/>
            <person name="Koreny L."/>
            <person name="Kroth P.G."/>
            <person name="Liu Y."/>
            <person name="Malik S.B."/>
            <person name="Maier U.G."/>
            <person name="McRose D."/>
            <person name="Mock T."/>
            <person name="Neilson J.A."/>
            <person name="Onodera N.T."/>
            <person name="Poole A.M."/>
            <person name="Pritham E.J."/>
            <person name="Richards T.A."/>
            <person name="Rocap G."/>
            <person name="Roy S.W."/>
            <person name="Sarai C."/>
            <person name="Schaack S."/>
            <person name="Shirato S."/>
            <person name="Slamovits C.H."/>
            <person name="Spencer D.F."/>
            <person name="Suzuki S."/>
            <person name="Worden A.Z."/>
            <person name="Zauner S."/>
            <person name="Barry K."/>
            <person name="Bell C."/>
            <person name="Bharti A.K."/>
            <person name="Crow J.A."/>
            <person name="Grimwood J."/>
            <person name="Kramer R."/>
            <person name="Lindquist E."/>
            <person name="Lucas S."/>
            <person name="Salamov A."/>
            <person name="McFadden G.I."/>
            <person name="Lane C.E."/>
            <person name="Keeling P.J."/>
            <person name="Gray M.W."/>
            <person name="Grigoriev I.V."/>
            <person name="Archibald J.M."/>
        </authorList>
    </citation>
    <scope>NUCLEOTIDE SEQUENCE</scope>
    <source>
        <strain evidence="2 4">CCMP2712</strain>
    </source>
</reference>
<feature type="region of interest" description="Disordered" evidence="1">
    <location>
        <begin position="36"/>
        <end position="62"/>
    </location>
</feature>
<keyword evidence="4" id="KW-1185">Reference proteome</keyword>
<dbReference type="EnsemblProtists" id="EKX47272">
    <property type="protein sequence ID" value="EKX47272"/>
    <property type="gene ID" value="GUITHDRAFT_106722"/>
</dbReference>
<dbReference type="GeneID" id="17303927"/>
<feature type="compositionally biased region" description="Polar residues" evidence="1">
    <location>
        <begin position="36"/>
        <end position="49"/>
    </location>
</feature>
<name>L1JG47_GUITC</name>
<protein>
    <submittedName>
        <fullName evidence="2 3">Uncharacterized protein</fullName>
    </submittedName>
</protein>
<gene>
    <name evidence="2" type="ORF">GUITHDRAFT_106722</name>
</gene>
<dbReference type="HOGENOM" id="CLU_2311533_0_0_1"/>
<reference evidence="3" key="3">
    <citation type="submission" date="2016-03" db="UniProtKB">
        <authorList>
            <consortium name="EnsemblProtists"/>
        </authorList>
    </citation>
    <scope>IDENTIFICATION</scope>
</reference>
<accession>L1JG47</accession>
<dbReference type="RefSeq" id="XP_005834252.1">
    <property type="nucleotide sequence ID" value="XM_005834195.1"/>
</dbReference>
<dbReference type="AlphaFoldDB" id="L1JG47"/>
<dbReference type="PaxDb" id="55529-EKX47272"/>
<dbReference type="EMBL" id="JH992990">
    <property type="protein sequence ID" value="EKX47272.1"/>
    <property type="molecule type" value="Genomic_DNA"/>
</dbReference>
<organism evidence="2">
    <name type="scientific">Guillardia theta (strain CCMP2712)</name>
    <name type="common">Cryptophyte</name>
    <dbReference type="NCBI Taxonomy" id="905079"/>
    <lineage>
        <taxon>Eukaryota</taxon>
        <taxon>Cryptophyceae</taxon>
        <taxon>Pyrenomonadales</taxon>
        <taxon>Geminigeraceae</taxon>
        <taxon>Guillardia</taxon>
    </lineage>
</organism>
<evidence type="ECO:0000256" key="1">
    <source>
        <dbReference type="SAM" id="MobiDB-lite"/>
    </source>
</evidence>
<evidence type="ECO:0000313" key="2">
    <source>
        <dbReference type="EMBL" id="EKX47272.1"/>
    </source>
</evidence>
<dbReference type="Proteomes" id="UP000011087">
    <property type="component" value="Unassembled WGS sequence"/>
</dbReference>